<keyword evidence="8" id="KW-0812">Transmembrane</keyword>
<dbReference type="PRINTS" id="PR00465">
    <property type="entry name" value="EP450IV"/>
</dbReference>
<dbReference type="PANTHER" id="PTHR24305">
    <property type="entry name" value="CYTOCHROME P450"/>
    <property type="match status" value="1"/>
</dbReference>
<dbReference type="InterPro" id="IPR017972">
    <property type="entry name" value="Cyt_P450_CS"/>
</dbReference>
<gene>
    <name evidence="9" type="ORF">MFIFM68171_06523</name>
</gene>
<evidence type="ECO:0000256" key="6">
    <source>
        <dbReference type="ARBA" id="ARBA00023033"/>
    </source>
</evidence>
<evidence type="ECO:0000256" key="2">
    <source>
        <dbReference type="ARBA" id="ARBA00010617"/>
    </source>
</evidence>
<reference evidence="9 10" key="1">
    <citation type="submission" date="2024-09" db="EMBL/GenBank/DDBJ databases">
        <title>Itraconazole resistance in Madurella fahalii resulting from another homologue of gene encoding cytochrome P450 14-alpha sterol demethylase (CYP51).</title>
        <authorList>
            <person name="Yoshioka I."/>
            <person name="Fahal A.H."/>
            <person name="Kaneko S."/>
            <person name="Yaguchi T."/>
        </authorList>
    </citation>
    <scope>NUCLEOTIDE SEQUENCE [LARGE SCALE GENOMIC DNA]</scope>
    <source>
        <strain evidence="9 10">IFM 68171</strain>
    </source>
</reference>
<evidence type="ECO:0000256" key="3">
    <source>
        <dbReference type="ARBA" id="ARBA00022617"/>
    </source>
</evidence>
<feature type="transmembrane region" description="Helical" evidence="8">
    <location>
        <begin position="6"/>
        <end position="31"/>
    </location>
</feature>
<dbReference type="InterPro" id="IPR036396">
    <property type="entry name" value="Cyt_P450_sf"/>
</dbReference>
<keyword evidence="7" id="KW-0560">Oxidoreductase</keyword>
<evidence type="ECO:0000256" key="1">
    <source>
        <dbReference type="ARBA" id="ARBA00001971"/>
    </source>
</evidence>
<dbReference type="PANTHER" id="PTHR24305:SF232">
    <property type="entry name" value="P450, PUTATIVE (EUROFUNG)-RELATED"/>
    <property type="match status" value="1"/>
</dbReference>
<dbReference type="Gene3D" id="1.10.630.10">
    <property type="entry name" value="Cytochrome P450"/>
    <property type="match status" value="1"/>
</dbReference>
<dbReference type="InterPro" id="IPR001128">
    <property type="entry name" value="Cyt_P450"/>
</dbReference>
<dbReference type="GeneID" id="98177266"/>
<dbReference type="EMBL" id="BAAFSV010000003">
    <property type="protein sequence ID" value="GAB1316313.1"/>
    <property type="molecule type" value="Genomic_DNA"/>
</dbReference>
<proteinExistence type="inferred from homology"/>
<keyword evidence="10" id="KW-1185">Reference proteome</keyword>
<dbReference type="Pfam" id="PF00067">
    <property type="entry name" value="p450"/>
    <property type="match status" value="2"/>
</dbReference>
<keyword evidence="4 7" id="KW-0479">Metal-binding</keyword>
<comment type="caution">
    <text evidence="9">The sequence shown here is derived from an EMBL/GenBank/DDBJ whole genome shotgun (WGS) entry which is preliminary data.</text>
</comment>
<dbReference type="InterPro" id="IPR050121">
    <property type="entry name" value="Cytochrome_P450_monoxygenase"/>
</dbReference>
<keyword evidence="8" id="KW-1133">Transmembrane helix</keyword>
<evidence type="ECO:0000256" key="7">
    <source>
        <dbReference type="RuleBase" id="RU000461"/>
    </source>
</evidence>
<name>A0ABQ0GF02_9PEZI</name>
<dbReference type="InterPro" id="IPR002403">
    <property type="entry name" value="Cyt_P450_E_grp-IV"/>
</dbReference>
<dbReference type="SUPFAM" id="SSF48264">
    <property type="entry name" value="Cytochrome P450"/>
    <property type="match status" value="1"/>
</dbReference>
<keyword evidence="6 7" id="KW-0503">Monooxygenase</keyword>
<evidence type="ECO:0000256" key="4">
    <source>
        <dbReference type="ARBA" id="ARBA00022723"/>
    </source>
</evidence>
<sequence length="578" mass="64396">MGLSIWLAGMVVSSLLGYVYWGLFPVPLPGIPYDVKSSKRLLGDLNQIKEQGRLSREITEGMFAVARRLRSPIAQLLGTAWSRKIVVVDDAREAEDILTRRHQDFDRSMVTSQFFIPMFPHSTISQATTPGLKAQKRLWSGVMSPAFLDGVVAPHIQQSAQELVELWRLRARRSENESFDVSEDFAKTALDAIWAAILGSQLGVMRREIERFEAASGKRGTSNPPYTVPETPCNVASAAVVQEAVEYLNKIVDVGFTSVWPRLSFFLIQLTPTYRRFKRITDDGIRDLMARAVGRYQRIETLESETDGEELDTCAMDLVLRREVLTARKSGHSLPDPTKDPSMLEELLFMLIAGHESTASSLSWFVKLIALHPTVQSALRSALQSAFPNDQSPPAAAILAAPLPYLDAVLEETIRVSAPAGIIARVARVDTTILSCPIPKGTHVLMNTRFQARPAWTVSEDVRSESSRVGQVKRAKGGGLEGPSGQELDRFDPRRWLVVDEETGREVFDGNALPSLVFGGGYRGCFGKKLAMKEMRIIITLMILNFEFLPLFAELSSMAAEERLFRRPRTCHVKLRPL</sequence>
<dbReference type="RefSeq" id="XP_070918044.1">
    <property type="nucleotide sequence ID" value="XM_071061943.1"/>
</dbReference>
<evidence type="ECO:0000256" key="5">
    <source>
        <dbReference type="ARBA" id="ARBA00023004"/>
    </source>
</evidence>
<keyword evidence="3 7" id="KW-0349">Heme</keyword>
<dbReference type="PRINTS" id="PR00385">
    <property type="entry name" value="P450"/>
</dbReference>
<comment type="similarity">
    <text evidence="2 7">Belongs to the cytochrome P450 family.</text>
</comment>
<dbReference type="Proteomes" id="UP001628179">
    <property type="component" value="Unassembled WGS sequence"/>
</dbReference>
<evidence type="ECO:0008006" key="11">
    <source>
        <dbReference type="Google" id="ProtNLM"/>
    </source>
</evidence>
<dbReference type="PROSITE" id="PS00086">
    <property type="entry name" value="CYTOCHROME_P450"/>
    <property type="match status" value="1"/>
</dbReference>
<evidence type="ECO:0000313" key="10">
    <source>
        <dbReference type="Proteomes" id="UP001628179"/>
    </source>
</evidence>
<evidence type="ECO:0000313" key="9">
    <source>
        <dbReference type="EMBL" id="GAB1316313.1"/>
    </source>
</evidence>
<accession>A0ABQ0GF02</accession>
<organism evidence="9 10">
    <name type="scientific">Madurella fahalii</name>
    <dbReference type="NCBI Taxonomy" id="1157608"/>
    <lineage>
        <taxon>Eukaryota</taxon>
        <taxon>Fungi</taxon>
        <taxon>Dikarya</taxon>
        <taxon>Ascomycota</taxon>
        <taxon>Pezizomycotina</taxon>
        <taxon>Sordariomycetes</taxon>
        <taxon>Sordariomycetidae</taxon>
        <taxon>Sordariales</taxon>
        <taxon>Sordariales incertae sedis</taxon>
        <taxon>Madurella</taxon>
    </lineage>
</organism>
<protein>
    <recommendedName>
        <fullName evidence="11">Cytochrome P450</fullName>
    </recommendedName>
</protein>
<evidence type="ECO:0000256" key="8">
    <source>
        <dbReference type="SAM" id="Phobius"/>
    </source>
</evidence>
<comment type="cofactor">
    <cofactor evidence="1">
        <name>heme</name>
        <dbReference type="ChEBI" id="CHEBI:30413"/>
    </cofactor>
</comment>
<keyword evidence="5 7" id="KW-0408">Iron</keyword>
<keyword evidence="8" id="KW-0472">Membrane</keyword>